<dbReference type="FunFam" id="3.30.70.270:FF:000001">
    <property type="entry name" value="Diguanylate cyclase domain protein"/>
    <property type="match status" value="1"/>
</dbReference>
<gene>
    <name evidence="3" type="ORF">SAMN02745120_2388</name>
</gene>
<dbReference type="RefSeq" id="WP_079590172.1">
    <property type="nucleotide sequence ID" value="NZ_FUYN01000006.1"/>
</dbReference>
<dbReference type="CDD" id="cd01949">
    <property type="entry name" value="GGDEF"/>
    <property type="match status" value="1"/>
</dbReference>
<dbReference type="Pfam" id="PF00990">
    <property type="entry name" value="GGDEF"/>
    <property type="match status" value="1"/>
</dbReference>
<protein>
    <submittedName>
        <fullName evidence="3">Diguanylate cyclase (GGDEF) domain-containing protein</fullName>
    </submittedName>
</protein>
<dbReference type="InterPro" id="IPR032710">
    <property type="entry name" value="NTF2-like_dom_sf"/>
</dbReference>
<feature type="domain" description="GGDEF" evidence="2">
    <location>
        <begin position="205"/>
        <end position="334"/>
    </location>
</feature>
<dbReference type="InterPro" id="IPR000160">
    <property type="entry name" value="GGDEF_dom"/>
</dbReference>
<evidence type="ECO:0000259" key="2">
    <source>
        <dbReference type="PROSITE" id="PS50887"/>
    </source>
</evidence>
<dbReference type="InterPro" id="IPR037401">
    <property type="entry name" value="SnoaL-like"/>
</dbReference>
<dbReference type="SMART" id="SM00267">
    <property type="entry name" value="GGDEF"/>
    <property type="match status" value="1"/>
</dbReference>
<dbReference type="GO" id="GO:0052621">
    <property type="term" value="F:diguanylate cyclase activity"/>
    <property type="evidence" value="ECO:0007669"/>
    <property type="project" value="TreeGrafter"/>
</dbReference>
<keyword evidence="1" id="KW-0175">Coiled coil</keyword>
<dbReference type="Gene3D" id="3.30.70.270">
    <property type="match status" value="1"/>
</dbReference>
<dbReference type="GO" id="GO:0005886">
    <property type="term" value="C:plasma membrane"/>
    <property type="evidence" value="ECO:0007669"/>
    <property type="project" value="TreeGrafter"/>
</dbReference>
<name>A0A1T5CVC9_9FIRM</name>
<dbReference type="InterPro" id="IPR043128">
    <property type="entry name" value="Rev_trsase/Diguanyl_cyclase"/>
</dbReference>
<reference evidence="4" key="1">
    <citation type="submission" date="2017-02" db="EMBL/GenBank/DDBJ databases">
        <authorList>
            <person name="Varghese N."/>
            <person name="Submissions S."/>
        </authorList>
    </citation>
    <scope>NUCLEOTIDE SEQUENCE [LARGE SCALE GENOMIC DNA]</scope>
    <source>
        <strain evidence="4">ATCC 35199</strain>
    </source>
</reference>
<dbReference type="PANTHER" id="PTHR45138">
    <property type="entry name" value="REGULATORY COMPONENTS OF SENSORY TRANSDUCTION SYSTEM"/>
    <property type="match status" value="1"/>
</dbReference>
<dbReference type="EMBL" id="FUYN01000006">
    <property type="protein sequence ID" value="SKB63412.1"/>
    <property type="molecule type" value="Genomic_DNA"/>
</dbReference>
<evidence type="ECO:0000313" key="4">
    <source>
        <dbReference type="Proteomes" id="UP000243406"/>
    </source>
</evidence>
<sequence length="338" mass="39125">MSVKNEVINICNDYFETYLKERNFEKLLQFLSQDFKGIGTGEDEFSKDSYNSMRLFKRDIEQAPSEVRYEFQEFEVDVISTLSAIVFCIVDFETELFGHEVKLGDLRMSILFSRESEADTFKIRHQHVSFPAKEQGVDESYPLKQMEERNRILEIMVNEKTQELEKLLEQTMVLAITDKLTGLYNRLEIDKRLDEAIAGFKRYDTAFSVLIVDVDNFKRVNDVYGHQKGDWCLQKTAEILKERMRKTDVLGRWGGEEFIVICPNTHLAESVLLGESIRKAIEEESFDIEGNYTVSIGISSVQKDDEANCIIKRADENLYLAKSKGRNRVEPSISPITN</sequence>
<feature type="coiled-coil region" evidence="1">
    <location>
        <begin position="143"/>
        <end position="170"/>
    </location>
</feature>
<dbReference type="GO" id="GO:0043709">
    <property type="term" value="P:cell adhesion involved in single-species biofilm formation"/>
    <property type="evidence" value="ECO:0007669"/>
    <property type="project" value="TreeGrafter"/>
</dbReference>
<dbReference type="OrthoDB" id="9804747at2"/>
<evidence type="ECO:0000313" key="3">
    <source>
        <dbReference type="EMBL" id="SKB63412.1"/>
    </source>
</evidence>
<dbReference type="SUPFAM" id="SSF55073">
    <property type="entry name" value="Nucleotide cyclase"/>
    <property type="match status" value="1"/>
</dbReference>
<dbReference type="Pfam" id="PF13474">
    <property type="entry name" value="SnoaL_3"/>
    <property type="match status" value="1"/>
</dbReference>
<dbReference type="PROSITE" id="PS50887">
    <property type="entry name" value="GGDEF"/>
    <property type="match status" value="1"/>
</dbReference>
<dbReference type="AlphaFoldDB" id="A0A1T5CVC9"/>
<accession>A0A1T5CVC9</accession>
<evidence type="ECO:0000256" key="1">
    <source>
        <dbReference type="SAM" id="Coils"/>
    </source>
</evidence>
<dbReference type="GO" id="GO:1902201">
    <property type="term" value="P:negative regulation of bacterial-type flagellum-dependent cell motility"/>
    <property type="evidence" value="ECO:0007669"/>
    <property type="project" value="TreeGrafter"/>
</dbReference>
<dbReference type="PANTHER" id="PTHR45138:SF9">
    <property type="entry name" value="DIGUANYLATE CYCLASE DGCM-RELATED"/>
    <property type="match status" value="1"/>
</dbReference>
<dbReference type="NCBIfam" id="TIGR00254">
    <property type="entry name" value="GGDEF"/>
    <property type="match status" value="1"/>
</dbReference>
<organism evidence="3 4">
    <name type="scientific">Acetoanaerobium noterae</name>
    <dbReference type="NCBI Taxonomy" id="745369"/>
    <lineage>
        <taxon>Bacteria</taxon>
        <taxon>Bacillati</taxon>
        <taxon>Bacillota</taxon>
        <taxon>Clostridia</taxon>
        <taxon>Peptostreptococcales</taxon>
        <taxon>Filifactoraceae</taxon>
        <taxon>Acetoanaerobium</taxon>
    </lineage>
</organism>
<dbReference type="InterPro" id="IPR029787">
    <property type="entry name" value="Nucleotide_cyclase"/>
</dbReference>
<dbReference type="Gene3D" id="3.10.450.50">
    <property type="match status" value="1"/>
</dbReference>
<dbReference type="SUPFAM" id="SSF54427">
    <property type="entry name" value="NTF2-like"/>
    <property type="match status" value="1"/>
</dbReference>
<keyword evidence="4" id="KW-1185">Reference proteome</keyword>
<proteinExistence type="predicted"/>
<dbReference type="InterPro" id="IPR050469">
    <property type="entry name" value="Diguanylate_Cyclase"/>
</dbReference>
<dbReference type="Proteomes" id="UP000243406">
    <property type="component" value="Unassembled WGS sequence"/>
</dbReference>